<reference evidence="4" key="1">
    <citation type="submission" date="2012-05" db="EMBL/GenBank/DDBJ databases">
        <authorList>
            <person name="Krishnakumar V."/>
            <person name="Cheung F."/>
            <person name="Xiao Y."/>
            <person name="Chan A."/>
            <person name="Moskal W.A."/>
            <person name="Town C.D."/>
        </authorList>
    </citation>
    <scope>NUCLEOTIDE SEQUENCE</scope>
</reference>
<dbReference type="GO" id="GO:0016491">
    <property type="term" value="F:oxidoreductase activity"/>
    <property type="evidence" value="ECO:0007669"/>
    <property type="project" value="UniProtKB-KW"/>
</dbReference>
<feature type="domain" description="Ferric reductase NAD binding" evidence="3">
    <location>
        <begin position="24"/>
        <end position="99"/>
    </location>
</feature>
<name>I3SRA2_LOTJA</name>
<protein>
    <recommendedName>
        <fullName evidence="3">Ferric reductase NAD binding domain-containing protein</fullName>
    </recommendedName>
</protein>
<keyword evidence="1" id="KW-0560">Oxidoreductase</keyword>
<proteinExistence type="evidence at transcript level"/>
<dbReference type="Gene3D" id="3.40.50.80">
    <property type="entry name" value="Nucleotide-binding domain of ferredoxin-NADP reductase (FNR) module"/>
    <property type="match status" value="1"/>
</dbReference>
<evidence type="ECO:0000256" key="1">
    <source>
        <dbReference type="ARBA" id="ARBA00023002"/>
    </source>
</evidence>
<feature type="compositionally biased region" description="Basic and acidic residues" evidence="2">
    <location>
        <begin position="27"/>
        <end position="38"/>
    </location>
</feature>
<feature type="region of interest" description="Disordered" evidence="2">
    <location>
        <begin position="27"/>
        <end position="46"/>
    </location>
</feature>
<evidence type="ECO:0000259" key="3">
    <source>
        <dbReference type="Pfam" id="PF08030"/>
    </source>
</evidence>
<evidence type="ECO:0000313" key="4">
    <source>
        <dbReference type="EMBL" id="AFK42794.1"/>
    </source>
</evidence>
<accession>I3SRA2</accession>
<dbReference type="Pfam" id="PF08030">
    <property type="entry name" value="NAD_binding_6"/>
    <property type="match status" value="1"/>
</dbReference>
<dbReference type="InterPro" id="IPR013121">
    <property type="entry name" value="Fe_red_NAD-bd_6"/>
</dbReference>
<evidence type="ECO:0000256" key="2">
    <source>
        <dbReference type="SAM" id="MobiDB-lite"/>
    </source>
</evidence>
<dbReference type="AlphaFoldDB" id="I3SRA2"/>
<sequence>MVASVVIFGGTVIGLWHNWEKRTSLRDKSNNTKVDKTEQNGSVALEDPSQDNIAKSTVLRYGSRPDFKEIFEAMSEKWGNVDVGVLVCGPPTLQSSVSQEIRSHSLTRKPHFPIFHFNSHSFDL</sequence>
<organism evidence="4">
    <name type="scientific">Lotus japonicus</name>
    <name type="common">Lotus corniculatus var. japonicus</name>
    <dbReference type="NCBI Taxonomy" id="34305"/>
    <lineage>
        <taxon>Eukaryota</taxon>
        <taxon>Viridiplantae</taxon>
        <taxon>Streptophyta</taxon>
        <taxon>Embryophyta</taxon>
        <taxon>Tracheophyta</taxon>
        <taxon>Spermatophyta</taxon>
        <taxon>Magnoliopsida</taxon>
        <taxon>eudicotyledons</taxon>
        <taxon>Gunneridae</taxon>
        <taxon>Pentapetalae</taxon>
        <taxon>rosids</taxon>
        <taxon>fabids</taxon>
        <taxon>Fabales</taxon>
        <taxon>Fabaceae</taxon>
        <taxon>Papilionoideae</taxon>
        <taxon>50 kb inversion clade</taxon>
        <taxon>NPAAA clade</taxon>
        <taxon>Hologalegina</taxon>
        <taxon>robinioid clade</taxon>
        <taxon>Loteae</taxon>
        <taxon>Lotus</taxon>
    </lineage>
</organism>
<dbReference type="EMBL" id="BT143000">
    <property type="protein sequence ID" value="AFK42794.1"/>
    <property type="molecule type" value="mRNA"/>
</dbReference>
<dbReference type="InterPro" id="IPR039261">
    <property type="entry name" value="FNR_nucleotide-bd"/>
</dbReference>